<comment type="similarity">
    <text evidence="2">Belongs to the GMC oxidoreductase family.</text>
</comment>
<evidence type="ECO:0000313" key="7">
    <source>
        <dbReference type="RefSeq" id="XP_064071905.1"/>
    </source>
</evidence>
<organism evidence="6 7">
    <name type="scientific">Vanessa tameamea</name>
    <name type="common">Kamehameha butterfly</name>
    <dbReference type="NCBI Taxonomy" id="334116"/>
    <lineage>
        <taxon>Eukaryota</taxon>
        <taxon>Metazoa</taxon>
        <taxon>Ecdysozoa</taxon>
        <taxon>Arthropoda</taxon>
        <taxon>Hexapoda</taxon>
        <taxon>Insecta</taxon>
        <taxon>Pterygota</taxon>
        <taxon>Neoptera</taxon>
        <taxon>Endopterygota</taxon>
        <taxon>Lepidoptera</taxon>
        <taxon>Glossata</taxon>
        <taxon>Ditrysia</taxon>
        <taxon>Papilionoidea</taxon>
        <taxon>Nymphalidae</taxon>
        <taxon>Nymphalinae</taxon>
        <taxon>Vanessa</taxon>
    </lineage>
</organism>
<sequence>MLEQLSFLQTNVNHSAGAQDLLLQSMAEWQVDLAVACEPYFVPPLPHWLGVLTRSGTAPPLSLIERGSGYVVVGWGEYVVVGTHFLRTRCVPRESPLGVGGSHRRADRQGVMVACVSDPVAPAERRRGYRVRNTVNTCTSTTGAATQLFASAINFLAATQCIIPERQRHYAGDHETYDFIIIGGGSAGSVVASRLSEIKKWNILLLEAGSEPPIESDIPYLGQYLFQSKYDWQYYTQNDGVKHQALKAGSVYWPRGKMLGGCSSMNGMIYVRGRDCDFQAWENAGNPNWTPENVNFYFKKAESLQDNELLKDPDIRDTYGYDGPQVINTFNITYREITEKVLESWDYIGFKRVADINAHGFNGLGISGILRSTAANGRRYSTYRSYLDPNRKRKNLKIVTNAFVTKVLITGNSHAYGVEVDIMKQKKTFYANFEVILSAGSVNTPQLLMLSGIGPAEHLLSKNISCIVNLPAVGRNLHDHSLIPIAIYGDDPGQENKEEKLFEVTKYMYNRTGLLAHNIITDISAFFSRNPDMAYPEFQSHLTVIRKNSQSIKNFFHNYQDDTQKSFIEFNTKKALYLFQFNLLHPLSRGSIYLKTSNPYDHPIINGNYFSEIRDLEATVDGIKMLTEIVNTPYFKSINAFVQRVNIPQCNKYDFKSDSYWQCYAINTCSTVYHPVGTAKMGPNPRDSVVNNFLKVYGVMRLRVIDASIMPSITSGNTNAPTIMIGEMGSDMIKAEYLSHY</sequence>
<proteinExistence type="inferred from homology"/>
<evidence type="ECO:0000256" key="3">
    <source>
        <dbReference type="ARBA" id="ARBA00022630"/>
    </source>
</evidence>
<name>A0ABM4AKS1_VANTA</name>
<dbReference type="SUPFAM" id="SSF51905">
    <property type="entry name" value="FAD/NAD(P)-binding domain"/>
    <property type="match status" value="1"/>
</dbReference>
<evidence type="ECO:0000256" key="1">
    <source>
        <dbReference type="ARBA" id="ARBA00001974"/>
    </source>
</evidence>
<evidence type="ECO:0000256" key="2">
    <source>
        <dbReference type="ARBA" id="ARBA00010790"/>
    </source>
</evidence>
<evidence type="ECO:0000256" key="4">
    <source>
        <dbReference type="ARBA" id="ARBA00022827"/>
    </source>
</evidence>
<dbReference type="Gene3D" id="3.30.560.10">
    <property type="entry name" value="Glucose Oxidase, domain 3"/>
    <property type="match status" value="1"/>
</dbReference>
<dbReference type="RefSeq" id="XP_064071905.1">
    <property type="nucleotide sequence ID" value="XM_064215835.1"/>
</dbReference>
<keyword evidence="3" id="KW-0285">Flavoprotein</keyword>
<keyword evidence="6" id="KW-1185">Reference proteome</keyword>
<reference evidence="7" key="1">
    <citation type="submission" date="2025-08" db="UniProtKB">
        <authorList>
            <consortium name="RefSeq"/>
        </authorList>
    </citation>
    <scope>IDENTIFICATION</scope>
    <source>
        <tissue evidence="7">Whole body</tissue>
    </source>
</reference>
<evidence type="ECO:0000313" key="6">
    <source>
        <dbReference type="Proteomes" id="UP001652626"/>
    </source>
</evidence>
<dbReference type="Pfam" id="PF05199">
    <property type="entry name" value="GMC_oxred_C"/>
    <property type="match status" value="1"/>
</dbReference>
<dbReference type="InterPro" id="IPR012132">
    <property type="entry name" value="GMC_OxRdtase"/>
</dbReference>
<keyword evidence="4" id="KW-0274">FAD</keyword>
<dbReference type="GeneID" id="113395108"/>
<dbReference type="PANTHER" id="PTHR11552:SF147">
    <property type="entry name" value="CHOLINE DEHYDROGENASE, MITOCHONDRIAL"/>
    <property type="match status" value="1"/>
</dbReference>
<comment type="cofactor">
    <cofactor evidence="1">
        <name>FAD</name>
        <dbReference type="ChEBI" id="CHEBI:57692"/>
    </cofactor>
</comment>
<dbReference type="PANTHER" id="PTHR11552">
    <property type="entry name" value="GLUCOSE-METHANOL-CHOLINE GMC OXIDOREDUCTASE"/>
    <property type="match status" value="1"/>
</dbReference>
<dbReference type="Gene3D" id="3.50.50.60">
    <property type="entry name" value="FAD/NAD(P)-binding domain"/>
    <property type="match status" value="1"/>
</dbReference>
<dbReference type="InterPro" id="IPR007867">
    <property type="entry name" value="GMC_OxRtase_C"/>
</dbReference>
<gene>
    <name evidence="7" type="primary">LOC113395108</name>
</gene>
<feature type="domain" description="Glucose-methanol-choline oxidoreductase N-terminal" evidence="5">
    <location>
        <begin position="440"/>
        <end position="454"/>
    </location>
</feature>
<evidence type="ECO:0000259" key="5">
    <source>
        <dbReference type="PROSITE" id="PS00624"/>
    </source>
</evidence>
<dbReference type="SUPFAM" id="SSF54373">
    <property type="entry name" value="FAD-linked reductases, C-terminal domain"/>
    <property type="match status" value="1"/>
</dbReference>
<dbReference type="PROSITE" id="PS00624">
    <property type="entry name" value="GMC_OXRED_2"/>
    <property type="match status" value="1"/>
</dbReference>
<protein>
    <submittedName>
        <fullName evidence="7">Ecdysone oxidase-like</fullName>
    </submittedName>
</protein>
<dbReference type="Pfam" id="PF00732">
    <property type="entry name" value="GMC_oxred_N"/>
    <property type="match status" value="1"/>
</dbReference>
<dbReference type="InterPro" id="IPR036188">
    <property type="entry name" value="FAD/NAD-bd_sf"/>
</dbReference>
<dbReference type="InterPro" id="IPR000172">
    <property type="entry name" value="GMC_OxRdtase_N"/>
</dbReference>
<dbReference type="Proteomes" id="UP001652626">
    <property type="component" value="Chromosome 9"/>
</dbReference>
<accession>A0ABM4AKS1</accession>